<evidence type="ECO:0000256" key="3">
    <source>
        <dbReference type="ARBA" id="ARBA00022786"/>
    </source>
</evidence>
<dbReference type="InterPro" id="IPR016897">
    <property type="entry name" value="SKP1"/>
</dbReference>
<dbReference type="InterPro" id="IPR011333">
    <property type="entry name" value="SKP1/BTB/POZ_sf"/>
</dbReference>
<keyword evidence="3" id="KW-0833">Ubl conjugation pathway</keyword>
<sequence>MDSRPGFVDESVIEVRGFVDYTTYEIPGHEFTTPPDPSKLKFSPSMGNLPPLKTLRVLSDLMKRELPLPPSSIDRLAEEIGRNQQLILLEDGDVHKFVQFVKEFYVQRGKRQYPGRLYFLQQGMFDHVRLLLEAEGIKGYSVFSDPPKIWSTTKKINLKSSDGEVFEVDGQVAVECQTIKQMIEDDGADSVIPLPKVNSKILAKVIEYCKRHAEALMSGDKLAYKELKP</sequence>
<dbReference type="AlphaFoldDB" id="A0A484L6R0"/>
<evidence type="ECO:0000259" key="4">
    <source>
        <dbReference type="Pfam" id="PF03931"/>
    </source>
</evidence>
<evidence type="ECO:0000256" key="1">
    <source>
        <dbReference type="ARBA" id="ARBA00004906"/>
    </source>
</evidence>
<gene>
    <name evidence="5" type="ORF">CCAM_LOCUS13823</name>
</gene>
<dbReference type="SMART" id="SM00512">
    <property type="entry name" value="Skp1"/>
    <property type="match status" value="1"/>
</dbReference>
<dbReference type="Proteomes" id="UP000595140">
    <property type="component" value="Unassembled WGS sequence"/>
</dbReference>
<dbReference type="GO" id="GO:0009867">
    <property type="term" value="P:jasmonic acid mediated signaling pathway"/>
    <property type="evidence" value="ECO:0007669"/>
    <property type="project" value="UniProtKB-ARBA"/>
</dbReference>
<evidence type="ECO:0000313" key="5">
    <source>
        <dbReference type="EMBL" id="VFQ72047.1"/>
    </source>
</evidence>
<dbReference type="Pfam" id="PF03931">
    <property type="entry name" value="Skp1_POZ"/>
    <property type="match status" value="1"/>
</dbReference>
<proteinExistence type="inferred from homology"/>
<dbReference type="Gene3D" id="3.30.710.10">
    <property type="entry name" value="Potassium Channel Kv1.1, Chain A"/>
    <property type="match status" value="1"/>
</dbReference>
<dbReference type="SUPFAM" id="SSF54695">
    <property type="entry name" value="POZ domain"/>
    <property type="match status" value="1"/>
</dbReference>
<protein>
    <recommendedName>
        <fullName evidence="4">SKP1 component POZ domain-containing protein</fullName>
    </recommendedName>
</protein>
<name>A0A484L6R0_9ASTE</name>
<reference evidence="5 6" key="1">
    <citation type="submission" date="2018-04" db="EMBL/GenBank/DDBJ databases">
        <authorList>
            <person name="Vogel A."/>
        </authorList>
    </citation>
    <scope>NUCLEOTIDE SEQUENCE [LARGE SCALE GENOMIC DNA]</scope>
</reference>
<dbReference type="GO" id="GO:0006511">
    <property type="term" value="P:ubiquitin-dependent protein catabolic process"/>
    <property type="evidence" value="ECO:0007669"/>
    <property type="project" value="InterPro"/>
</dbReference>
<dbReference type="EMBL" id="OOIL02001115">
    <property type="protein sequence ID" value="VFQ72047.1"/>
    <property type="molecule type" value="Genomic_DNA"/>
</dbReference>
<comment type="pathway">
    <text evidence="1">Protein modification; protein ubiquitination.</text>
</comment>
<organism evidence="5 6">
    <name type="scientific">Cuscuta campestris</name>
    <dbReference type="NCBI Taxonomy" id="132261"/>
    <lineage>
        <taxon>Eukaryota</taxon>
        <taxon>Viridiplantae</taxon>
        <taxon>Streptophyta</taxon>
        <taxon>Embryophyta</taxon>
        <taxon>Tracheophyta</taxon>
        <taxon>Spermatophyta</taxon>
        <taxon>Magnoliopsida</taxon>
        <taxon>eudicotyledons</taxon>
        <taxon>Gunneridae</taxon>
        <taxon>Pentapetalae</taxon>
        <taxon>asterids</taxon>
        <taxon>lamiids</taxon>
        <taxon>Solanales</taxon>
        <taxon>Convolvulaceae</taxon>
        <taxon>Cuscuteae</taxon>
        <taxon>Cuscuta</taxon>
        <taxon>Cuscuta subgen. Grammica</taxon>
        <taxon>Cuscuta sect. Cleistogrammica</taxon>
    </lineage>
</organism>
<dbReference type="InterPro" id="IPR001232">
    <property type="entry name" value="SKP1-like"/>
</dbReference>
<dbReference type="UniPathway" id="UPA00143"/>
<comment type="similarity">
    <text evidence="2">Belongs to the SKP1 family.</text>
</comment>
<evidence type="ECO:0000256" key="2">
    <source>
        <dbReference type="ARBA" id="ARBA00009993"/>
    </source>
</evidence>
<dbReference type="PANTHER" id="PTHR11165">
    <property type="entry name" value="SKP1"/>
    <property type="match status" value="1"/>
</dbReference>
<keyword evidence="6" id="KW-1185">Reference proteome</keyword>
<dbReference type="GO" id="GO:0016567">
    <property type="term" value="P:protein ubiquitination"/>
    <property type="evidence" value="ECO:0007669"/>
    <property type="project" value="UniProtKB-UniPathway"/>
</dbReference>
<dbReference type="OrthoDB" id="2342932at2759"/>
<evidence type="ECO:0000313" key="6">
    <source>
        <dbReference type="Proteomes" id="UP000595140"/>
    </source>
</evidence>
<accession>A0A484L6R0</accession>
<feature type="domain" description="SKP1 component POZ" evidence="4">
    <location>
        <begin position="154"/>
        <end position="213"/>
    </location>
</feature>
<dbReference type="InterPro" id="IPR016073">
    <property type="entry name" value="Skp1_comp_POZ"/>
</dbReference>